<keyword evidence="7 19" id="KW-0732">Signal</keyword>
<comment type="pathway">
    <text evidence="3">Protein modification; protein glycosylation.</text>
</comment>
<proteinExistence type="inferred from homology"/>
<feature type="signal peptide" evidence="19">
    <location>
        <begin position="1"/>
        <end position="17"/>
    </location>
</feature>
<comment type="caution">
    <text evidence="20">The sequence shown here is derived from an EMBL/GenBank/DDBJ whole genome shotgun (WGS) entry which is preliminary data.</text>
</comment>
<keyword evidence="9" id="KW-0333">Golgi apparatus</keyword>
<dbReference type="AlphaFoldDB" id="A0A8X6KFX3"/>
<keyword evidence="5" id="KW-0328">Glycosyltransferase</keyword>
<accession>A0A8X6KFX3</accession>
<evidence type="ECO:0000256" key="10">
    <source>
        <dbReference type="ARBA" id="ARBA00023157"/>
    </source>
</evidence>
<evidence type="ECO:0000256" key="12">
    <source>
        <dbReference type="ARBA" id="ARBA00023253"/>
    </source>
</evidence>
<feature type="chain" id="PRO_5036470304" description="GDP-fucose protein O-fucosyltransferase 2" evidence="19">
    <location>
        <begin position="18"/>
        <end position="428"/>
    </location>
</feature>
<dbReference type="GO" id="GO:0005783">
    <property type="term" value="C:endoplasmic reticulum"/>
    <property type="evidence" value="ECO:0007669"/>
    <property type="project" value="UniProtKB-SubCell"/>
</dbReference>
<evidence type="ECO:0000256" key="11">
    <source>
        <dbReference type="ARBA" id="ARBA00023180"/>
    </source>
</evidence>
<keyword evidence="13" id="KW-0119">Carbohydrate metabolism</keyword>
<evidence type="ECO:0000256" key="5">
    <source>
        <dbReference type="ARBA" id="ARBA00022676"/>
    </source>
</evidence>
<dbReference type="PANTHER" id="PTHR13398:SF0">
    <property type="entry name" value="GDP-FUCOSE PROTEIN O-FUCOSYLTRANSFERASE 2"/>
    <property type="match status" value="1"/>
</dbReference>
<evidence type="ECO:0000256" key="6">
    <source>
        <dbReference type="ARBA" id="ARBA00022679"/>
    </source>
</evidence>
<evidence type="ECO:0000313" key="21">
    <source>
        <dbReference type="Proteomes" id="UP000887116"/>
    </source>
</evidence>
<dbReference type="GO" id="GO:0005794">
    <property type="term" value="C:Golgi apparatus"/>
    <property type="evidence" value="ECO:0007669"/>
    <property type="project" value="UniProtKB-SubCell"/>
</dbReference>
<dbReference type="GO" id="GO:0006004">
    <property type="term" value="P:fucose metabolic process"/>
    <property type="evidence" value="ECO:0007669"/>
    <property type="project" value="UniProtKB-KW"/>
</dbReference>
<evidence type="ECO:0000256" key="16">
    <source>
        <dbReference type="ARBA" id="ARBA00033083"/>
    </source>
</evidence>
<evidence type="ECO:0000256" key="17">
    <source>
        <dbReference type="ARBA" id="ARBA00047273"/>
    </source>
</evidence>
<comment type="subcellular location">
    <subcellularLocation>
        <location evidence="1">Endoplasmic reticulum</location>
    </subcellularLocation>
    <subcellularLocation>
        <location evidence="2">Golgi apparatus</location>
    </subcellularLocation>
</comment>
<keyword evidence="11" id="KW-0325">Glycoprotein</keyword>
<sequence>MNLRILFILLYCTCVYGSEFCDADQTDNSCGSSASNSYMIRQKYLIYDVNPGEGFNLRRDVYMRMANVVRKLNEVDEKNNWVLVLPPWGPLYHWKSRKVGFQAQIKWEKFFNVSSLKRYVPVIELEEFITENGYKIESFYYLQHYAEGWTDSGWEERYDIRDCIEPPPYERTRKGTFSGWFWGYDNMFAEKFQCLSIQGYSSTLASFLKMSSASIIMIDRAEVILHNDFGSVEYWTIRRSIKFAKKLIDIGDSFRKFHFNSTDENDKIKNYDSLNSPIKRDSVGGPYISVHLRRQDFAQSRPKDVPSISYAAKQILKHMKRLNLQYAFIATDASQSEFEELQQYIPGAIRFSPSFEVLKDILDGGVAIVDQWICAHARYFLGTHESTFSFRIQEEREILGFPVETTFNKLCSENQTICTQPSKWTIAF</sequence>
<evidence type="ECO:0000256" key="18">
    <source>
        <dbReference type="ARBA" id="ARBA00048647"/>
    </source>
</evidence>
<dbReference type="EMBL" id="BMAO01011283">
    <property type="protein sequence ID" value="GFQ72561.1"/>
    <property type="molecule type" value="Genomic_DNA"/>
</dbReference>
<evidence type="ECO:0000256" key="8">
    <source>
        <dbReference type="ARBA" id="ARBA00022824"/>
    </source>
</evidence>
<dbReference type="OrthoDB" id="422368at2759"/>
<comment type="catalytic activity">
    <reaction evidence="18">
        <text>L-seryl-[protein] + GDP-beta-L-fucose = 3-O-(alpha-L-fucosyl)-L-seryl-[protein] + GDP + H(+)</text>
        <dbReference type="Rhea" id="RHEA:63644"/>
        <dbReference type="Rhea" id="RHEA-COMP:9863"/>
        <dbReference type="Rhea" id="RHEA-COMP:17914"/>
        <dbReference type="ChEBI" id="CHEBI:15378"/>
        <dbReference type="ChEBI" id="CHEBI:29999"/>
        <dbReference type="ChEBI" id="CHEBI:57273"/>
        <dbReference type="ChEBI" id="CHEBI:58189"/>
        <dbReference type="ChEBI" id="CHEBI:189632"/>
        <dbReference type="EC" id="2.4.1.221"/>
    </reaction>
    <physiologicalReaction direction="left-to-right" evidence="18">
        <dbReference type="Rhea" id="RHEA:63645"/>
    </physiologicalReaction>
</comment>
<evidence type="ECO:0000256" key="19">
    <source>
        <dbReference type="SAM" id="SignalP"/>
    </source>
</evidence>
<dbReference type="CDD" id="cd11298">
    <property type="entry name" value="O-FucT-2"/>
    <property type="match status" value="1"/>
</dbReference>
<keyword evidence="6" id="KW-0808">Transferase</keyword>
<keyword evidence="12" id="KW-0294">Fucose metabolism</keyword>
<keyword evidence="10" id="KW-1015">Disulfide bond</keyword>
<keyword evidence="21" id="KW-1185">Reference proteome</keyword>
<evidence type="ECO:0000256" key="14">
    <source>
        <dbReference type="ARBA" id="ARBA00025803"/>
    </source>
</evidence>
<protein>
    <recommendedName>
        <fullName evidence="15">GDP-fucose protein O-fucosyltransferase 2</fullName>
        <ecNumber evidence="4">2.4.1.221</ecNumber>
    </recommendedName>
    <alternativeName>
        <fullName evidence="16">Peptide-O-fucosyltransferase 2</fullName>
    </alternativeName>
</protein>
<comment type="similarity">
    <text evidence="14">Belongs to the glycosyltransferase 68 family.</text>
</comment>
<evidence type="ECO:0000256" key="9">
    <source>
        <dbReference type="ARBA" id="ARBA00023034"/>
    </source>
</evidence>
<evidence type="ECO:0000256" key="2">
    <source>
        <dbReference type="ARBA" id="ARBA00004555"/>
    </source>
</evidence>
<evidence type="ECO:0000256" key="7">
    <source>
        <dbReference type="ARBA" id="ARBA00022729"/>
    </source>
</evidence>
<keyword evidence="8" id="KW-0256">Endoplasmic reticulum</keyword>
<dbReference type="Gene3D" id="3.40.50.11340">
    <property type="match status" value="1"/>
</dbReference>
<dbReference type="PANTHER" id="PTHR13398">
    <property type="entry name" value="GDP-FUCOSE PROTEIN O-FUCOSYLTRANSFERASE 2"/>
    <property type="match status" value="1"/>
</dbReference>
<dbReference type="FunFam" id="3.40.50.11350:FF:000002">
    <property type="entry name" value="GDP-fucose protein O-fucosyltransferase 2"/>
    <property type="match status" value="1"/>
</dbReference>
<organism evidence="20 21">
    <name type="scientific">Trichonephila clavata</name>
    <name type="common">Joro spider</name>
    <name type="synonym">Nephila clavata</name>
    <dbReference type="NCBI Taxonomy" id="2740835"/>
    <lineage>
        <taxon>Eukaryota</taxon>
        <taxon>Metazoa</taxon>
        <taxon>Ecdysozoa</taxon>
        <taxon>Arthropoda</taxon>
        <taxon>Chelicerata</taxon>
        <taxon>Arachnida</taxon>
        <taxon>Araneae</taxon>
        <taxon>Araneomorphae</taxon>
        <taxon>Entelegynae</taxon>
        <taxon>Araneoidea</taxon>
        <taxon>Nephilidae</taxon>
        <taxon>Trichonephila</taxon>
    </lineage>
</organism>
<dbReference type="InterPro" id="IPR019378">
    <property type="entry name" value="GDP-Fuc_O-FucTrfase"/>
</dbReference>
<comment type="catalytic activity">
    <reaction evidence="17">
        <text>L-threonyl-[protein] + GDP-beta-L-fucose = 3-O-(alpha-L-fucosyl)-L-threonyl-[protein] + GDP + H(+)</text>
        <dbReference type="Rhea" id="RHEA:70491"/>
        <dbReference type="Rhea" id="RHEA-COMP:11060"/>
        <dbReference type="Rhea" id="RHEA-COMP:17915"/>
        <dbReference type="ChEBI" id="CHEBI:15378"/>
        <dbReference type="ChEBI" id="CHEBI:30013"/>
        <dbReference type="ChEBI" id="CHEBI:57273"/>
        <dbReference type="ChEBI" id="CHEBI:58189"/>
        <dbReference type="ChEBI" id="CHEBI:189631"/>
        <dbReference type="EC" id="2.4.1.221"/>
    </reaction>
    <physiologicalReaction direction="left-to-right" evidence="17">
        <dbReference type="Rhea" id="RHEA:70492"/>
    </physiologicalReaction>
</comment>
<reference evidence="20" key="1">
    <citation type="submission" date="2020-07" db="EMBL/GenBank/DDBJ databases">
        <title>Multicomponent nature underlies the extraordinary mechanical properties of spider dragline silk.</title>
        <authorList>
            <person name="Kono N."/>
            <person name="Nakamura H."/>
            <person name="Mori M."/>
            <person name="Yoshida Y."/>
            <person name="Ohtoshi R."/>
            <person name="Malay A.D."/>
            <person name="Moran D.A.P."/>
            <person name="Tomita M."/>
            <person name="Numata K."/>
            <person name="Arakawa K."/>
        </authorList>
    </citation>
    <scope>NUCLEOTIDE SEQUENCE</scope>
</reference>
<gene>
    <name evidence="20" type="primary">Pofut2</name>
    <name evidence="20" type="ORF">TNCT_37421</name>
</gene>
<name>A0A8X6KFX3_TRICU</name>
<dbReference type="GO" id="GO:0046922">
    <property type="term" value="F:peptide-O-fucosyltransferase activity"/>
    <property type="evidence" value="ECO:0007669"/>
    <property type="project" value="UniProtKB-EC"/>
</dbReference>
<dbReference type="Proteomes" id="UP000887116">
    <property type="component" value="Unassembled WGS sequence"/>
</dbReference>
<evidence type="ECO:0000256" key="1">
    <source>
        <dbReference type="ARBA" id="ARBA00004240"/>
    </source>
</evidence>
<evidence type="ECO:0000256" key="4">
    <source>
        <dbReference type="ARBA" id="ARBA00012196"/>
    </source>
</evidence>
<dbReference type="EC" id="2.4.1.221" evidence="4"/>
<dbReference type="InterPro" id="IPR045130">
    <property type="entry name" value="OFUT2-like"/>
</dbReference>
<dbReference type="Gene3D" id="3.40.50.11350">
    <property type="match status" value="1"/>
</dbReference>
<evidence type="ECO:0000256" key="13">
    <source>
        <dbReference type="ARBA" id="ARBA00023277"/>
    </source>
</evidence>
<evidence type="ECO:0000256" key="3">
    <source>
        <dbReference type="ARBA" id="ARBA00004922"/>
    </source>
</evidence>
<evidence type="ECO:0000313" key="20">
    <source>
        <dbReference type="EMBL" id="GFQ72561.1"/>
    </source>
</evidence>
<evidence type="ECO:0000256" key="15">
    <source>
        <dbReference type="ARBA" id="ARBA00026232"/>
    </source>
</evidence>
<dbReference type="Pfam" id="PF10250">
    <property type="entry name" value="O-FucT"/>
    <property type="match status" value="1"/>
</dbReference>